<evidence type="ECO:0000313" key="1">
    <source>
        <dbReference type="EMBL" id="KAK4412066.1"/>
    </source>
</evidence>
<organism evidence="1 2">
    <name type="scientific">Sesamum alatum</name>
    <dbReference type="NCBI Taxonomy" id="300844"/>
    <lineage>
        <taxon>Eukaryota</taxon>
        <taxon>Viridiplantae</taxon>
        <taxon>Streptophyta</taxon>
        <taxon>Embryophyta</taxon>
        <taxon>Tracheophyta</taxon>
        <taxon>Spermatophyta</taxon>
        <taxon>Magnoliopsida</taxon>
        <taxon>eudicotyledons</taxon>
        <taxon>Gunneridae</taxon>
        <taxon>Pentapetalae</taxon>
        <taxon>asterids</taxon>
        <taxon>lamiids</taxon>
        <taxon>Lamiales</taxon>
        <taxon>Pedaliaceae</taxon>
        <taxon>Sesamum</taxon>
    </lineage>
</organism>
<gene>
    <name evidence="1" type="ORF">Salat_2973500</name>
</gene>
<reference evidence="1" key="1">
    <citation type="submission" date="2020-06" db="EMBL/GenBank/DDBJ databases">
        <authorList>
            <person name="Li T."/>
            <person name="Hu X."/>
            <person name="Zhang T."/>
            <person name="Song X."/>
            <person name="Zhang H."/>
            <person name="Dai N."/>
            <person name="Sheng W."/>
            <person name="Hou X."/>
            <person name="Wei L."/>
        </authorList>
    </citation>
    <scope>NUCLEOTIDE SEQUENCE</scope>
    <source>
        <strain evidence="1">3651</strain>
        <tissue evidence="1">Leaf</tissue>
    </source>
</reference>
<name>A0AAE1XIG5_9LAMI</name>
<evidence type="ECO:0000313" key="2">
    <source>
        <dbReference type="Proteomes" id="UP001293254"/>
    </source>
</evidence>
<dbReference type="AlphaFoldDB" id="A0AAE1XIG5"/>
<comment type="caution">
    <text evidence="1">The sequence shown here is derived from an EMBL/GenBank/DDBJ whole genome shotgun (WGS) entry which is preliminary data.</text>
</comment>
<proteinExistence type="predicted"/>
<protein>
    <submittedName>
        <fullName evidence="1">Uncharacterized protein</fullName>
    </submittedName>
</protein>
<accession>A0AAE1XIG5</accession>
<keyword evidence="2" id="KW-1185">Reference proteome</keyword>
<reference evidence="1" key="2">
    <citation type="journal article" date="2024" name="Plant">
        <title>Genomic evolution and insights into agronomic trait innovations of Sesamum species.</title>
        <authorList>
            <person name="Miao H."/>
            <person name="Wang L."/>
            <person name="Qu L."/>
            <person name="Liu H."/>
            <person name="Sun Y."/>
            <person name="Le M."/>
            <person name="Wang Q."/>
            <person name="Wei S."/>
            <person name="Zheng Y."/>
            <person name="Lin W."/>
            <person name="Duan Y."/>
            <person name="Cao H."/>
            <person name="Xiong S."/>
            <person name="Wang X."/>
            <person name="Wei L."/>
            <person name="Li C."/>
            <person name="Ma Q."/>
            <person name="Ju M."/>
            <person name="Zhao R."/>
            <person name="Li G."/>
            <person name="Mu C."/>
            <person name="Tian Q."/>
            <person name="Mei H."/>
            <person name="Zhang T."/>
            <person name="Gao T."/>
            <person name="Zhang H."/>
        </authorList>
    </citation>
    <scope>NUCLEOTIDE SEQUENCE</scope>
    <source>
        <strain evidence="1">3651</strain>
    </source>
</reference>
<dbReference type="Proteomes" id="UP001293254">
    <property type="component" value="Unassembled WGS sequence"/>
</dbReference>
<dbReference type="EMBL" id="JACGWO010000035">
    <property type="protein sequence ID" value="KAK4412066.1"/>
    <property type="molecule type" value="Genomic_DNA"/>
</dbReference>
<sequence>MGKRLLPENAPLVGSFVSLGIEIGGLEGILKPVVGNIVLVLIGPVSERRLRLLRCFGSVSYLELNWPEGRGLILAPNSKRSKLSSVLIAEVLPFYLLLPFPENFHPTFTHSLNT</sequence>